<sequence>MYRCAECTLHGCKIHDLTKTMKDCPSKNEDIQRKAMELYKDEENHKIAYNAALVEAEGYGRLTRMEEILLFMDKAGYKKIGLIFCLGLFNEAKVVDKILTHNGFEVISAICKNGDVPKSYMGVKDEDTVSGCAKETMCNPIGQALLMNEQKTDFNILLGLCVGHDSLVLKYLERPTTILAVKDRVTGHNPLAPIYTADGYYKKKLFK</sequence>
<dbReference type="Proteomes" id="UP000184442">
    <property type="component" value="Unassembled WGS sequence"/>
</dbReference>
<proteinExistence type="predicted"/>
<accession>A0A1M6DVI8</accession>
<dbReference type="Pfam" id="PF08901">
    <property type="entry name" value="DUF1847"/>
    <property type="match status" value="1"/>
</dbReference>
<gene>
    <name evidence="1" type="ORF">SAMN02745176_01307</name>
</gene>
<protein>
    <submittedName>
        <fullName evidence="1">Uncharacterized metal-binding protein</fullName>
    </submittedName>
</protein>
<dbReference type="OrthoDB" id="9795204at2"/>
<dbReference type="InterPro" id="IPR014997">
    <property type="entry name" value="DUF1847"/>
</dbReference>
<dbReference type="STRING" id="1122184.SAMN02745176_01307"/>
<keyword evidence="2" id="KW-1185">Reference proteome</keyword>
<name>A0A1M6DVI8_9FIRM</name>
<dbReference type="RefSeq" id="WP_073025422.1">
    <property type="nucleotide sequence ID" value="NZ_FQZS01000007.1"/>
</dbReference>
<dbReference type="EMBL" id="FQZS01000007">
    <property type="protein sequence ID" value="SHI77038.1"/>
    <property type="molecule type" value="Genomic_DNA"/>
</dbReference>
<reference evidence="1 2" key="1">
    <citation type="submission" date="2016-11" db="EMBL/GenBank/DDBJ databases">
        <authorList>
            <person name="Jaros S."/>
            <person name="Januszkiewicz K."/>
            <person name="Wedrychowicz H."/>
        </authorList>
    </citation>
    <scope>NUCLEOTIDE SEQUENCE [LARGE SCALE GENOMIC DNA]</scope>
    <source>
        <strain evidence="1 2">DSM 19022</strain>
    </source>
</reference>
<organism evidence="1 2">
    <name type="scientific">Lutispora thermophila DSM 19022</name>
    <dbReference type="NCBI Taxonomy" id="1122184"/>
    <lineage>
        <taxon>Bacteria</taxon>
        <taxon>Bacillati</taxon>
        <taxon>Bacillota</taxon>
        <taxon>Clostridia</taxon>
        <taxon>Lutisporales</taxon>
        <taxon>Lutisporaceae</taxon>
        <taxon>Lutispora</taxon>
    </lineage>
</organism>
<evidence type="ECO:0000313" key="1">
    <source>
        <dbReference type="EMBL" id="SHI77038.1"/>
    </source>
</evidence>
<evidence type="ECO:0000313" key="2">
    <source>
        <dbReference type="Proteomes" id="UP000184442"/>
    </source>
</evidence>
<dbReference type="AlphaFoldDB" id="A0A1M6DVI8"/>